<proteinExistence type="inferred from homology"/>
<dbReference type="Gene3D" id="3.30.450.90">
    <property type="match status" value="1"/>
</dbReference>
<dbReference type="GO" id="GO:0016887">
    <property type="term" value="F:ATP hydrolysis activity"/>
    <property type="evidence" value="ECO:0007669"/>
    <property type="project" value="TreeGrafter"/>
</dbReference>
<dbReference type="Gene3D" id="3.30.300.160">
    <property type="entry name" value="Type II secretion system, protein E, N-terminal domain"/>
    <property type="match status" value="1"/>
</dbReference>
<organism evidence="5 6">
    <name type="scientific">Candidatus Dojkabacteria bacterium</name>
    <dbReference type="NCBI Taxonomy" id="2099670"/>
    <lineage>
        <taxon>Bacteria</taxon>
        <taxon>Candidatus Dojkabacteria</taxon>
    </lineage>
</organism>
<protein>
    <submittedName>
        <fullName evidence="5">Type II/IV secretion system protein</fullName>
    </submittedName>
</protein>
<sequence length="600" mass="66335">MAQETLLTYLQKQGIISPPDVTKVQLETARSPKNEETVIREMGLANNEQIAQAKSALFNIPFVNLMEAKVLDSVLSEVPIDSLKKHRVVPFEREETSVKLAMLDPFDVQATQAIQRSYPPNTRIDVYISTEEGVNFILDRRMGEVMSSEVTEALEHVDVPIQEIAEDTMSLEKIDFKNAPVARIVNSILQYAVISKSSDIHVEPMETRLRIRFRIHGIMTERLSLPKVLSPAVVSRLKIISSLKIDEKRLPQDGRFQLKYKNEKIDIRVSVMPTIHGEKVVMRLLESDLTGIALEGTGLRGNAYKIFLDSLSVSNGIVLVTGPTGSGKTRTLASSLIKINDPGVNIISLENPVEIRVPGVTQIQINPDIGLTFANGLRSVLRQDPDIVMVGEIRDEETAELAVQASLTGHLVLSTLHTNGAAAAIPRLLDMGIEPYLLASTVRTLVAQRLPRRVCRYCIEPFPAPAEAVKTLTESLSSIENFDIVKYLQKAIPAIKKKGERGASVLKEPEIDSNGNPVISLYRGSGCDRCGGSGYSGRIGIFEVLDVNEKISRMIMEDVTAQDIEEEARKYGMISMIQDGYLKALEGLTSIEEVLRVSKE</sequence>
<evidence type="ECO:0000313" key="6">
    <source>
        <dbReference type="Proteomes" id="UP000564033"/>
    </source>
</evidence>
<dbReference type="GO" id="GO:0005524">
    <property type="term" value="F:ATP binding"/>
    <property type="evidence" value="ECO:0007669"/>
    <property type="project" value="UniProtKB-KW"/>
</dbReference>
<dbReference type="PROSITE" id="PS00662">
    <property type="entry name" value="T2SP_E"/>
    <property type="match status" value="1"/>
</dbReference>
<evidence type="ECO:0000256" key="2">
    <source>
        <dbReference type="ARBA" id="ARBA00022741"/>
    </source>
</evidence>
<keyword evidence="3" id="KW-0067">ATP-binding</keyword>
<evidence type="ECO:0000313" key="5">
    <source>
        <dbReference type="EMBL" id="NLZ24411.1"/>
    </source>
</evidence>
<dbReference type="GO" id="GO:0005886">
    <property type="term" value="C:plasma membrane"/>
    <property type="evidence" value="ECO:0007669"/>
    <property type="project" value="TreeGrafter"/>
</dbReference>
<comment type="caution">
    <text evidence="5">The sequence shown here is derived from an EMBL/GenBank/DDBJ whole genome shotgun (WGS) entry which is preliminary data.</text>
</comment>
<dbReference type="Pfam" id="PF05157">
    <property type="entry name" value="MshEN"/>
    <property type="match status" value="1"/>
</dbReference>
<dbReference type="AlphaFoldDB" id="A0A847VD54"/>
<dbReference type="CDD" id="cd01129">
    <property type="entry name" value="PulE-GspE-like"/>
    <property type="match status" value="1"/>
</dbReference>
<dbReference type="PANTHER" id="PTHR30258">
    <property type="entry name" value="TYPE II SECRETION SYSTEM PROTEIN GSPE-RELATED"/>
    <property type="match status" value="1"/>
</dbReference>
<evidence type="ECO:0000256" key="1">
    <source>
        <dbReference type="ARBA" id="ARBA00006611"/>
    </source>
</evidence>
<dbReference type="PANTHER" id="PTHR30258:SF3">
    <property type="entry name" value="SLL1921 PROTEIN"/>
    <property type="match status" value="1"/>
</dbReference>
<dbReference type="SUPFAM" id="SSF160246">
    <property type="entry name" value="EspE N-terminal domain-like"/>
    <property type="match status" value="1"/>
</dbReference>
<evidence type="ECO:0000259" key="4">
    <source>
        <dbReference type="PROSITE" id="PS00662"/>
    </source>
</evidence>
<comment type="similarity">
    <text evidence="1">Belongs to the GSP E family.</text>
</comment>
<dbReference type="InterPro" id="IPR001482">
    <property type="entry name" value="T2SS/T4SS_dom"/>
</dbReference>
<dbReference type="SUPFAM" id="SSF52540">
    <property type="entry name" value="P-loop containing nucleoside triphosphate hydrolases"/>
    <property type="match status" value="1"/>
</dbReference>
<dbReference type="InterPro" id="IPR027417">
    <property type="entry name" value="P-loop_NTPase"/>
</dbReference>
<dbReference type="InterPro" id="IPR007831">
    <property type="entry name" value="T2SS_GspE_N"/>
</dbReference>
<dbReference type="EMBL" id="JAAZIL010000040">
    <property type="protein sequence ID" value="NLZ24411.1"/>
    <property type="molecule type" value="Genomic_DNA"/>
</dbReference>
<keyword evidence="2" id="KW-0547">Nucleotide-binding</keyword>
<dbReference type="Pfam" id="PF00437">
    <property type="entry name" value="T2SSE"/>
    <property type="match status" value="1"/>
</dbReference>
<reference evidence="5 6" key="1">
    <citation type="journal article" date="2020" name="Biotechnol. Biofuels">
        <title>New insights from the biogas microbiome by comprehensive genome-resolved metagenomics of nearly 1600 species originating from multiple anaerobic digesters.</title>
        <authorList>
            <person name="Campanaro S."/>
            <person name="Treu L."/>
            <person name="Rodriguez-R L.M."/>
            <person name="Kovalovszki A."/>
            <person name="Ziels R.M."/>
            <person name="Maus I."/>
            <person name="Zhu X."/>
            <person name="Kougias P.G."/>
            <person name="Basile A."/>
            <person name="Luo G."/>
            <person name="Schluter A."/>
            <person name="Konstantinidis K.T."/>
            <person name="Angelidaki I."/>
        </authorList>
    </citation>
    <scope>NUCLEOTIDE SEQUENCE [LARGE SCALE GENOMIC DNA]</scope>
    <source>
        <strain evidence="5">AS19jrsBPTG_9</strain>
    </source>
</reference>
<name>A0A847VD54_9BACT</name>
<evidence type="ECO:0000256" key="3">
    <source>
        <dbReference type="ARBA" id="ARBA00022840"/>
    </source>
</evidence>
<dbReference type="Gene3D" id="3.40.50.300">
    <property type="entry name" value="P-loop containing nucleotide triphosphate hydrolases"/>
    <property type="match status" value="1"/>
</dbReference>
<feature type="domain" description="Bacterial type II secretion system protein E" evidence="4">
    <location>
        <begin position="381"/>
        <end position="395"/>
    </location>
</feature>
<gene>
    <name evidence="5" type="ORF">GX888_01510</name>
</gene>
<dbReference type="Proteomes" id="UP000564033">
    <property type="component" value="Unassembled WGS sequence"/>
</dbReference>
<accession>A0A847VD54</accession>
<dbReference type="InterPro" id="IPR037257">
    <property type="entry name" value="T2SS_E_N_sf"/>
</dbReference>